<dbReference type="Proteomes" id="UP000557307">
    <property type="component" value="Unassembled WGS sequence"/>
</dbReference>
<name>A0A840TUU3_9BACT</name>
<protein>
    <recommendedName>
        <fullName evidence="4">Lipoprotein</fullName>
    </recommendedName>
</protein>
<dbReference type="PROSITE" id="PS51257">
    <property type="entry name" value="PROKAR_LIPOPROTEIN"/>
    <property type="match status" value="1"/>
</dbReference>
<sequence length="216" mass="24557">MKRFQLVIVKTYFVLLALSTLILIGCGSDNDQSESQPPATRSEGPSHEGMGGGRMDGEHMMQGEGMMTEEMHEAMMSGKMEPGMMEDMRSIRQLLMEHGNISRRVENLPNGVKTWTTSDDPQLASVIQQHVRQMKERMEEKKPIRQMDPLFRELFDQADKIKIEYQDIENGIVVVETSDDPRVVKLIQQHAHKAVSEFVQQGMPRAMQPTPLPDGY</sequence>
<reference evidence="2 3" key="1">
    <citation type="submission" date="2020-08" db="EMBL/GenBank/DDBJ databases">
        <title>Genomic Encyclopedia of Type Strains, Phase IV (KMG-IV): sequencing the most valuable type-strain genomes for metagenomic binning, comparative biology and taxonomic classification.</title>
        <authorList>
            <person name="Goeker M."/>
        </authorList>
    </citation>
    <scope>NUCLEOTIDE SEQUENCE [LARGE SCALE GENOMIC DNA]</scope>
    <source>
        <strain evidence="2 3">DSM 105074</strain>
    </source>
</reference>
<gene>
    <name evidence="2" type="ORF">HNQ92_005176</name>
</gene>
<keyword evidence="3" id="KW-1185">Reference proteome</keyword>
<evidence type="ECO:0000256" key="1">
    <source>
        <dbReference type="SAM" id="MobiDB-lite"/>
    </source>
</evidence>
<dbReference type="EMBL" id="JACHGF010000013">
    <property type="protein sequence ID" value="MBB5287014.1"/>
    <property type="molecule type" value="Genomic_DNA"/>
</dbReference>
<dbReference type="RefSeq" id="WP_184178697.1">
    <property type="nucleotide sequence ID" value="NZ_JACHGF010000013.1"/>
</dbReference>
<comment type="caution">
    <text evidence="2">The sequence shown here is derived from an EMBL/GenBank/DDBJ whole genome shotgun (WGS) entry which is preliminary data.</text>
</comment>
<proteinExistence type="predicted"/>
<evidence type="ECO:0000313" key="3">
    <source>
        <dbReference type="Proteomes" id="UP000557307"/>
    </source>
</evidence>
<organism evidence="2 3">
    <name type="scientific">Rhabdobacter roseus</name>
    <dbReference type="NCBI Taxonomy" id="1655419"/>
    <lineage>
        <taxon>Bacteria</taxon>
        <taxon>Pseudomonadati</taxon>
        <taxon>Bacteroidota</taxon>
        <taxon>Cytophagia</taxon>
        <taxon>Cytophagales</taxon>
        <taxon>Cytophagaceae</taxon>
        <taxon>Rhabdobacter</taxon>
    </lineage>
</organism>
<evidence type="ECO:0008006" key="4">
    <source>
        <dbReference type="Google" id="ProtNLM"/>
    </source>
</evidence>
<feature type="region of interest" description="Disordered" evidence="1">
    <location>
        <begin position="29"/>
        <end position="60"/>
    </location>
</feature>
<dbReference type="AlphaFoldDB" id="A0A840TUU3"/>
<feature type="compositionally biased region" description="Polar residues" evidence="1">
    <location>
        <begin position="29"/>
        <end position="39"/>
    </location>
</feature>
<accession>A0A840TUU3</accession>
<evidence type="ECO:0000313" key="2">
    <source>
        <dbReference type="EMBL" id="MBB5287014.1"/>
    </source>
</evidence>